<proteinExistence type="predicted"/>
<dbReference type="EMBL" id="JAOL01000043">
    <property type="protein sequence ID" value="EUA93768.1"/>
    <property type="molecule type" value="Genomic_DNA"/>
</dbReference>
<feature type="region of interest" description="Disordered" evidence="1">
    <location>
        <begin position="68"/>
        <end position="87"/>
    </location>
</feature>
<name>A0ABN0R9F4_MYCUL</name>
<evidence type="ECO:0000313" key="3">
    <source>
        <dbReference type="Proteomes" id="UP000020681"/>
    </source>
</evidence>
<evidence type="ECO:0000256" key="1">
    <source>
        <dbReference type="SAM" id="MobiDB-lite"/>
    </source>
</evidence>
<reference evidence="2 3" key="1">
    <citation type="submission" date="2014-01" db="EMBL/GenBank/DDBJ databases">
        <authorList>
            <person name="Dobos K."/>
            <person name="Lenaerts A."/>
            <person name="Ordway D."/>
            <person name="DeGroote M.A."/>
            <person name="Parker T."/>
            <person name="Sizemore C."/>
            <person name="Tallon L.J."/>
            <person name="Sadzewicz L.K."/>
            <person name="Sengamalay N."/>
            <person name="Fraser C.M."/>
            <person name="Hine E."/>
            <person name="Shefchek K.A."/>
            <person name="Das S.P."/>
            <person name="Tettelin H."/>
        </authorList>
    </citation>
    <scope>NUCLEOTIDE SEQUENCE [LARGE SCALE GENOMIC DNA]</scope>
    <source>
        <strain evidence="2 3">Harvey</strain>
    </source>
</reference>
<evidence type="ECO:0000313" key="2">
    <source>
        <dbReference type="EMBL" id="EUA93768.1"/>
    </source>
</evidence>
<keyword evidence="3" id="KW-1185">Reference proteome</keyword>
<dbReference type="Proteomes" id="UP000020681">
    <property type="component" value="Unassembled WGS sequence"/>
</dbReference>
<organism evidence="2 3">
    <name type="scientific">Mycobacterium ulcerans str. Harvey</name>
    <dbReference type="NCBI Taxonomy" id="1299332"/>
    <lineage>
        <taxon>Bacteria</taxon>
        <taxon>Bacillati</taxon>
        <taxon>Actinomycetota</taxon>
        <taxon>Actinomycetes</taxon>
        <taxon>Mycobacteriales</taxon>
        <taxon>Mycobacteriaceae</taxon>
        <taxon>Mycobacterium</taxon>
        <taxon>Mycobacterium ulcerans group</taxon>
    </lineage>
</organism>
<sequence length="87" mass="9717">MRRTRHTDHARTAMLRIAPITESRINRGECEPTDYVLGIRTTSWAPGRQAMLLDATTREYLATRALSRDAGVDVGSGPETSRFSPRS</sequence>
<accession>A0ABN0R9F4</accession>
<protein>
    <submittedName>
        <fullName evidence="2">Uncharacterized protein</fullName>
    </submittedName>
</protein>
<feature type="compositionally biased region" description="Polar residues" evidence="1">
    <location>
        <begin position="78"/>
        <end position="87"/>
    </location>
</feature>
<comment type="caution">
    <text evidence="2">The sequence shown here is derived from an EMBL/GenBank/DDBJ whole genome shotgun (WGS) entry which is preliminary data.</text>
</comment>
<gene>
    <name evidence="2" type="ORF">I551_8962</name>
</gene>